<dbReference type="SUPFAM" id="SSF49842">
    <property type="entry name" value="TNF-like"/>
    <property type="match status" value="1"/>
</dbReference>
<dbReference type="Gene3D" id="2.60.120.40">
    <property type="match status" value="1"/>
</dbReference>
<feature type="domain" description="C1q" evidence="2">
    <location>
        <begin position="88"/>
        <end position="224"/>
    </location>
</feature>
<accession>A0ABY7DFD1</accession>
<dbReference type="Proteomes" id="UP001164746">
    <property type="component" value="Chromosome 2"/>
</dbReference>
<dbReference type="PROSITE" id="PS50871">
    <property type="entry name" value="C1Q"/>
    <property type="match status" value="1"/>
</dbReference>
<dbReference type="InterPro" id="IPR008983">
    <property type="entry name" value="Tumour_necrosis_fac-like_dom"/>
</dbReference>
<feature type="signal peptide" evidence="1">
    <location>
        <begin position="1"/>
        <end position="18"/>
    </location>
</feature>
<sequence>MLKLVCLIVLCSATSTRAEPECSRFHYEEKTLEKMVRLEFLVEQFKVEMDNFRIEKKVILNEIRKDVSNEIAKLRQSVEVDKATHADALSEMEKVYTNLTEVHRALQQLQGDVLIFFETVQDTDGTYNNRTGRFVAPVSGTYVLTAHLCSASGNTIKFALRNNGVVVARSSVYNEHNCNSLEAFVKVDTGHEMYVTVSNSGVNIYQDDTTRWNTFSARLFHGML</sequence>
<proteinExistence type="predicted"/>
<keyword evidence="4" id="KW-1185">Reference proteome</keyword>
<name>A0ABY7DFD1_MYAAR</name>
<evidence type="ECO:0000259" key="2">
    <source>
        <dbReference type="PROSITE" id="PS50871"/>
    </source>
</evidence>
<feature type="chain" id="PRO_5047037477" description="C1q domain-containing protein" evidence="1">
    <location>
        <begin position="19"/>
        <end position="224"/>
    </location>
</feature>
<gene>
    <name evidence="3" type="ORF">MAR_028021</name>
</gene>
<dbReference type="InterPro" id="IPR001073">
    <property type="entry name" value="C1q_dom"/>
</dbReference>
<dbReference type="EMBL" id="CP111013">
    <property type="protein sequence ID" value="WAQ95331.1"/>
    <property type="molecule type" value="Genomic_DNA"/>
</dbReference>
<evidence type="ECO:0000313" key="3">
    <source>
        <dbReference type="EMBL" id="WAQ95331.1"/>
    </source>
</evidence>
<keyword evidence="1" id="KW-0732">Signal</keyword>
<organism evidence="3 4">
    <name type="scientific">Mya arenaria</name>
    <name type="common">Soft-shell clam</name>
    <dbReference type="NCBI Taxonomy" id="6604"/>
    <lineage>
        <taxon>Eukaryota</taxon>
        <taxon>Metazoa</taxon>
        <taxon>Spiralia</taxon>
        <taxon>Lophotrochozoa</taxon>
        <taxon>Mollusca</taxon>
        <taxon>Bivalvia</taxon>
        <taxon>Autobranchia</taxon>
        <taxon>Heteroconchia</taxon>
        <taxon>Euheterodonta</taxon>
        <taxon>Imparidentia</taxon>
        <taxon>Neoheterodontei</taxon>
        <taxon>Myida</taxon>
        <taxon>Myoidea</taxon>
        <taxon>Myidae</taxon>
        <taxon>Mya</taxon>
    </lineage>
</organism>
<evidence type="ECO:0000313" key="4">
    <source>
        <dbReference type="Proteomes" id="UP001164746"/>
    </source>
</evidence>
<evidence type="ECO:0000256" key="1">
    <source>
        <dbReference type="SAM" id="SignalP"/>
    </source>
</evidence>
<protein>
    <recommendedName>
        <fullName evidence="2">C1q domain-containing protein</fullName>
    </recommendedName>
</protein>
<reference evidence="3" key="1">
    <citation type="submission" date="2022-11" db="EMBL/GenBank/DDBJ databases">
        <title>Centuries of genome instability and evolution in soft-shell clam transmissible cancer (bioRxiv).</title>
        <authorList>
            <person name="Hart S.F.M."/>
            <person name="Yonemitsu M.A."/>
            <person name="Giersch R.M."/>
            <person name="Beal B.F."/>
            <person name="Arriagada G."/>
            <person name="Davis B.W."/>
            <person name="Ostrander E.A."/>
            <person name="Goff S.P."/>
            <person name="Metzger M.J."/>
        </authorList>
    </citation>
    <scope>NUCLEOTIDE SEQUENCE</scope>
    <source>
        <strain evidence="3">MELC-2E11</strain>
        <tissue evidence="3">Siphon/mantle</tissue>
    </source>
</reference>
<dbReference type="Pfam" id="PF00386">
    <property type="entry name" value="C1q"/>
    <property type="match status" value="1"/>
</dbReference>